<evidence type="ECO:0000313" key="2">
    <source>
        <dbReference type="EMBL" id="KAF6151844.1"/>
    </source>
</evidence>
<dbReference type="SMART" id="SM00950">
    <property type="entry name" value="Piwi"/>
    <property type="match status" value="1"/>
</dbReference>
<evidence type="ECO:0000259" key="1">
    <source>
        <dbReference type="PROSITE" id="PS50822"/>
    </source>
</evidence>
<organism evidence="2 3">
    <name type="scientific">Kingdonia uniflora</name>
    <dbReference type="NCBI Taxonomy" id="39325"/>
    <lineage>
        <taxon>Eukaryota</taxon>
        <taxon>Viridiplantae</taxon>
        <taxon>Streptophyta</taxon>
        <taxon>Embryophyta</taxon>
        <taxon>Tracheophyta</taxon>
        <taxon>Spermatophyta</taxon>
        <taxon>Magnoliopsida</taxon>
        <taxon>Ranunculales</taxon>
        <taxon>Circaeasteraceae</taxon>
        <taxon>Kingdonia</taxon>
    </lineage>
</organism>
<dbReference type="Gene3D" id="3.30.420.10">
    <property type="entry name" value="Ribonuclease H-like superfamily/Ribonuclease H"/>
    <property type="match status" value="2"/>
</dbReference>
<proteinExistence type="predicted"/>
<dbReference type="GO" id="GO:0003676">
    <property type="term" value="F:nucleic acid binding"/>
    <property type="evidence" value="ECO:0007669"/>
    <property type="project" value="InterPro"/>
</dbReference>
<comment type="caution">
    <text evidence="2">The sequence shown here is derived from an EMBL/GenBank/DDBJ whole genome shotgun (WGS) entry which is preliminary data.</text>
</comment>
<dbReference type="InterPro" id="IPR036397">
    <property type="entry name" value="RNaseH_sf"/>
</dbReference>
<sequence length="170" mass="19410">MTVQHLKGFYKANGHQKPSQIIFYRDGVSEGQFSQVLLYEVCQSIEPNYLPRLTFVVVQKRHHTLLCTAHDRNSDRKGGNIMPGTVVETMICHPTEFDFYLYSVMPASGYERCICSVSIVPPGYYAHLASFRARYYIEDNSEETLRTGSQGAATPAPLHQLLVKNDMFYY</sequence>
<dbReference type="SUPFAM" id="SSF53098">
    <property type="entry name" value="Ribonuclease H-like"/>
    <property type="match status" value="1"/>
</dbReference>
<dbReference type="EMBL" id="JACGCM010001659">
    <property type="protein sequence ID" value="KAF6151844.1"/>
    <property type="molecule type" value="Genomic_DNA"/>
</dbReference>
<protein>
    <recommendedName>
        <fullName evidence="1">Piwi domain-containing protein</fullName>
    </recommendedName>
</protein>
<dbReference type="PANTHER" id="PTHR22891">
    <property type="entry name" value="EUKARYOTIC TRANSLATION INITIATION FACTOR 2C"/>
    <property type="match status" value="1"/>
</dbReference>
<evidence type="ECO:0000313" key="3">
    <source>
        <dbReference type="Proteomes" id="UP000541444"/>
    </source>
</evidence>
<accession>A0A7J7MAN3</accession>
<dbReference type="OrthoDB" id="10252740at2759"/>
<gene>
    <name evidence="2" type="ORF">GIB67_010418</name>
</gene>
<dbReference type="InterPro" id="IPR003165">
    <property type="entry name" value="Piwi"/>
</dbReference>
<dbReference type="Proteomes" id="UP000541444">
    <property type="component" value="Unassembled WGS sequence"/>
</dbReference>
<dbReference type="Pfam" id="PF02171">
    <property type="entry name" value="Piwi"/>
    <property type="match status" value="1"/>
</dbReference>
<dbReference type="InterPro" id="IPR012337">
    <property type="entry name" value="RNaseH-like_sf"/>
</dbReference>
<name>A0A7J7MAN3_9MAGN</name>
<reference evidence="2 3" key="1">
    <citation type="journal article" date="2020" name="IScience">
        <title>Genome Sequencing of the Endangered Kingdonia uniflora (Circaeasteraceae, Ranunculales) Reveals Potential Mechanisms of Evolutionary Specialization.</title>
        <authorList>
            <person name="Sun Y."/>
            <person name="Deng T."/>
            <person name="Zhang A."/>
            <person name="Moore M.J."/>
            <person name="Landis J.B."/>
            <person name="Lin N."/>
            <person name="Zhang H."/>
            <person name="Zhang X."/>
            <person name="Huang J."/>
            <person name="Zhang X."/>
            <person name="Sun H."/>
            <person name="Wang H."/>
        </authorList>
    </citation>
    <scope>NUCLEOTIDE SEQUENCE [LARGE SCALE GENOMIC DNA]</scope>
    <source>
        <strain evidence="2">TB1705</strain>
        <tissue evidence="2">Leaf</tissue>
    </source>
</reference>
<dbReference type="AlphaFoldDB" id="A0A7J7MAN3"/>
<feature type="domain" description="Piwi" evidence="1">
    <location>
        <begin position="1"/>
        <end position="101"/>
    </location>
</feature>
<keyword evidence="3" id="KW-1185">Reference proteome</keyword>
<dbReference type="PROSITE" id="PS50822">
    <property type="entry name" value="PIWI"/>
    <property type="match status" value="1"/>
</dbReference>